<proteinExistence type="predicted"/>
<organism evidence="2 3">
    <name type="scientific">Symbiodinium pilosum</name>
    <name type="common">Dinoflagellate</name>
    <dbReference type="NCBI Taxonomy" id="2952"/>
    <lineage>
        <taxon>Eukaryota</taxon>
        <taxon>Sar</taxon>
        <taxon>Alveolata</taxon>
        <taxon>Dinophyceae</taxon>
        <taxon>Suessiales</taxon>
        <taxon>Symbiodiniaceae</taxon>
        <taxon>Symbiodinium</taxon>
    </lineage>
</organism>
<dbReference type="AlphaFoldDB" id="A0A812UE79"/>
<feature type="compositionally biased region" description="Low complexity" evidence="1">
    <location>
        <begin position="44"/>
        <end position="54"/>
    </location>
</feature>
<feature type="non-terminal residue" evidence="2">
    <location>
        <position position="1"/>
    </location>
</feature>
<name>A0A812UE79_SYMPI</name>
<evidence type="ECO:0000313" key="2">
    <source>
        <dbReference type="EMBL" id="CAE7573031.1"/>
    </source>
</evidence>
<feature type="non-terminal residue" evidence="2">
    <location>
        <position position="103"/>
    </location>
</feature>
<evidence type="ECO:0000313" key="3">
    <source>
        <dbReference type="Proteomes" id="UP000649617"/>
    </source>
</evidence>
<accession>A0A812UE79</accession>
<comment type="caution">
    <text evidence="2">The sequence shown here is derived from an EMBL/GenBank/DDBJ whole genome shotgun (WGS) entry which is preliminary data.</text>
</comment>
<feature type="region of interest" description="Disordered" evidence="1">
    <location>
        <begin position="1"/>
        <end position="20"/>
    </location>
</feature>
<feature type="region of interest" description="Disordered" evidence="1">
    <location>
        <begin position="27"/>
        <end position="67"/>
    </location>
</feature>
<keyword evidence="3" id="KW-1185">Reference proteome</keyword>
<dbReference type="Proteomes" id="UP000649617">
    <property type="component" value="Unassembled WGS sequence"/>
</dbReference>
<sequence>DPSGDDGTPEPEVAAPREIPENAVWHFPWQPGTQPEILPEPPELSELPLFPSEAPQHEGRLFHGDAGRPELAEFPADIPEVLARAVSEGVETQPLAYVQGLPS</sequence>
<gene>
    <name evidence="2" type="ORF">SPIL2461_LOCUS15438</name>
</gene>
<reference evidence="2" key="1">
    <citation type="submission" date="2021-02" db="EMBL/GenBank/DDBJ databases">
        <authorList>
            <person name="Dougan E. K."/>
            <person name="Rhodes N."/>
            <person name="Thang M."/>
            <person name="Chan C."/>
        </authorList>
    </citation>
    <scope>NUCLEOTIDE SEQUENCE</scope>
</reference>
<dbReference type="EMBL" id="CAJNIZ010037779">
    <property type="protein sequence ID" value="CAE7573031.1"/>
    <property type="molecule type" value="Genomic_DNA"/>
</dbReference>
<evidence type="ECO:0000256" key="1">
    <source>
        <dbReference type="SAM" id="MobiDB-lite"/>
    </source>
</evidence>
<protein>
    <submittedName>
        <fullName evidence="2">Uncharacterized protein</fullName>
    </submittedName>
</protein>
<feature type="compositionally biased region" description="Basic and acidic residues" evidence="1">
    <location>
        <begin position="55"/>
        <end position="67"/>
    </location>
</feature>